<proteinExistence type="predicted"/>
<evidence type="ECO:0000313" key="4">
    <source>
        <dbReference type="EMBL" id="RIB02097.1"/>
    </source>
</evidence>
<evidence type="ECO:0000256" key="1">
    <source>
        <dbReference type="PROSITE-ProRule" id="PRU00047"/>
    </source>
</evidence>
<keyword evidence="1" id="KW-0862">Zinc</keyword>
<dbReference type="PANTHER" id="PTHR47718:SF17">
    <property type="entry name" value="PROTEIN FAR1-RELATED SEQUENCE 5-LIKE"/>
    <property type="match status" value="1"/>
</dbReference>
<feature type="domain" description="CCHC-type" evidence="3">
    <location>
        <begin position="298"/>
        <end position="314"/>
    </location>
</feature>
<dbReference type="PANTHER" id="PTHR47718">
    <property type="entry name" value="OS01G0519700 PROTEIN"/>
    <property type="match status" value="1"/>
</dbReference>
<keyword evidence="5" id="KW-1185">Reference proteome</keyword>
<evidence type="ECO:0000259" key="3">
    <source>
        <dbReference type="PROSITE" id="PS50158"/>
    </source>
</evidence>
<reference evidence="4 5" key="1">
    <citation type="submission" date="2018-06" db="EMBL/GenBank/DDBJ databases">
        <title>Comparative genomics reveals the genomic features of Rhizophagus irregularis, R. cerebriforme, R. diaphanum and Gigaspora rosea, and their symbiotic lifestyle signature.</title>
        <authorList>
            <person name="Morin E."/>
            <person name="San Clemente H."/>
            <person name="Chen E.C.H."/>
            <person name="De La Providencia I."/>
            <person name="Hainaut M."/>
            <person name="Kuo A."/>
            <person name="Kohler A."/>
            <person name="Murat C."/>
            <person name="Tang N."/>
            <person name="Roy S."/>
            <person name="Loubradou J."/>
            <person name="Henrissat B."/>
            <person name="Grigoriev I.V."/>
            <person name="Corradi N."/>
            <person name="Roux C."/>
            <person name="Martin F.M."/>
        </authorList>
    </citation>
    <scope>NUCLEOTIDE SEQUENCE [LARGE SCALE GENOMIC DNA]</scope>
    <source>
        <strain evidence="4 5">DAOM 194757</strain>
    </source>
</reference>
<protein>
    <recommendedName>
        <fullName evidence="3">CCHC-type domain-containing protein</fullName>
    </recommendedName>
</protein>
<dbReference type="PROSITE" id="PS50158">
    <property type="entry name" value="ZF_CCHC"/>
    <property type="match status" value="1"/>
</dbReference>
<name>A0A397TZ62_9GLOM</name>
<dbReference type="EMBL" id="QKWP01002817">
    <property type="protein sequence ID" value="RIB02097.1"/>
    <property type="molecule type" value="Genomic_DNA"/>
</dbReference>
<organism evidence="4 5">
    <name type="scientific">Gigaspora rosea</name>
    <dbReference type="NCBI Taxonomy" id="44941"/>
    <lineage>
        <taxon>Eukaryota</taxon>
        <taxon>Fungi</taxon>
        <taxon>Fungi incertae sedis</taxon>
        <taxon>Mucoromycota</taxon>
        <taxon>Glomeromycotina</taxon>
        <taxon>Glomeromycetes</taxon>
        <taxon>Diversisporales</taxon>
        <taxon>Gigasporaceae</taxon>
        <taxon>Gigaspora</taxon>
    </lineage>
</organism>
<dbReference type="GO" id="GO:0008270">
    <property type="term" value="F:zinc ion binding"/>
    <property type="evidence" value="ECO:0007669"/>
    <property type="project" value="UniProtKB-KW"/>
</dbReference>
<comment type="caution">
    <text evidence="4">The sequence shown here is derived from an EMBL/GenBank/DDBJ whole genome shotgun (WGS) entry which is preliminary data.</text>
</comment>
<keyword evidence="1" id="KW-0863">Zinc-finger</keyword>
<dbReference type="Proteomes" id="UP000266673">
    <property type="component" value="Unassembled WGS sequence"/>
</dbReference>
<evidence type="ECO:0000256" key="2">
    <source>
        <dbReference type="SAM" id="MobiDB-lite"/>
    </source>
</evidence>
<accession>A0A397TZ62</accession>
<evidence type="ECO:0000313" key="5">
    <source>
        <dbReference type="Proteomes" id="UP000266673"/>
    </source>
</evidence>
<keyword evidence="1" id="KW-0479">Metal-binding</keyword>
<dbReference type="InterPro" id="IPR001878">
    <property type="entry name" value="Znf_CCHC"/>
</dbReference>
<sequence>MDAAIDIVYCDAYPLHCIYHISQNLIRNLKALLGSAYNAFARDFFLFQNNLSPARFNTQWLKLIATYPNAANYLNSELYPSKERWAKAYTTKFFTAGISSSHVESENSARYVNHNEWYHANSSAQLSGASAECFPNIDLMESNELPAYEPSKEEYDMQQIHLNSLLADLFSNEIIKIYRHFWHIFASDNKAFFYITLIPKCWYKNENMQDLDLDEQPYIMNNVRRVVQKRRDYGETFNLARKIVRQKLTKVNDNDKENFDPSQVEDPIEQQHRGRPSVKRLKSSFEQPKSKKSTTQNKCAKCGVAGHYAPTCKN</sequence>
<dbReference type="GO" id="GO:0003676">
    <property type="term" value="F:nucleic acid binding"/>
    <property type="evidence" value="ECO:0007669"/>
    <property type="project" value="InterPro"/>
</dbReference>
<feature type="region of interest" description="Disordered" evidence="2">
    <location>
        <begin position="252"/>
        <end position="298"/>
    </location>
</feature>
<gene>
    <name evidence="4" type="ORF">C2G38_2228797</name>
</gene>
<dbReference type="OrthoDB" id="2348750at2759"/>
<feature type="compositionally biased region" description="Basic residues" evidence="2">
    <location>
        <begin position="273"/>
        <end position="282"/>
    </location>
</feature>
<dbReference type="AlphaFoldDB" id="A0A397TZ62"/>